<dbReference type="FunFam" id="3.30.40.100:FF:000008">
    <property type="entry name" value="Methyl-CpG-binding domain-containing protein 2"/>
    <property type="match status" value="1"/>
</dbReference>
<evidence type="ECO:0000259" key="11">
    <source>
        <dbReference type="PROSITE" id="PS50982"/>
    </source>
</evidence>
<keyword evidence="14" id="KW-1185">Reference proteome</keyword>
<evidence type="ECO:0000256" key="1">
    <source>
        <dbReference type="ARBA" id="ARBA00004123"/>
    </source>
</evidence>
<dbReference type="InterPro" id="IPR016177">
    <property type="entry name" value="DNA-bd_dom_sf"/>
</dbReference>
<dbReference type="PROSITE" id="PS51050">
    <property type="entry name" value="ZF_CW"/>
    <property type="match status" value="1"/>
</dbReference>
<evidence type="ECO:0000256" key="6">
    <source>
        <dbReference type="ARBA" id="ARBA00023125"/>
    </source>
</evidence>
<dbReference type="Gene3D" id="3.30.890.10">
    <property type="entry name" value="Methyl-cpg-binding Protein 2, Chain A"/>
    <property type="match status" value="1"/>
</dbReference>
<evidence type="ECO:0000256" key="3">
    <source>
        <dbReference type="ARBA" id="ARBA00022771"/>
    </source>
</evidence>
<protein>
    <recommendedName>
        <fullName evidence="15">MBD domain-containing protein</fullName>
    </recommendedName>
</protein>
<evidence type="ECO:0000313" key="13">
    <source>
        <dbReference type="EMBL" id="GAU30953.1"/>
    </source>
</evidence>
<feature type="region of interest" description="Disordered" evidence="10">
    <location>
        <begin position="242"/>
        <end position="306"/>
    </location>
</feature>
<dbReference type="PROSITE" id="PS50982">
    <property type="entry name" value="MBD"/>
    <property type="match status" value="1"/>
</dbReference>
<dbReference type="CDD" id="cd01396">
    <property type="entry name" value="MeCP2_MBD"/>
    <property type="match status" value="1"/>
</dbReference>
<evidence type="ECO:0000256" key="7">
    <source>
        <dbReference type="ARBA" id="ARBA00023163"/>
    </source>
</evidence>
<dbReference type="PANTHER" id="PTHR12396">
    <property type="entry name" value="METHYL-CPG BINDING PROTEIN, MBD"/>
    <property type="match status" value="1"/>
</dbReference>
<dbReference type="InterPro" id="IPR011124">
    <property type="entry name" value="Znf_CW"/>
</dbReference>
<name>A0A2Z6MMQ8_TRISU</name>
<evidence type="ECO:0000256" key="4">
    <source>
        <dbReference type="ARBA" id="ARBA00022833"/>
    </source>
</evidence>
<dbReference type="GO" id="GO:0003677">
    <property type="term" value="F:DNA binding"/>
    <property type="evidence" value="ECO:0007669"/>
    <property type="project" value="UniProtKB-KW"/>
</dbReference>
<evidence type="ECO:0000256" key="2">
    <source>
        <dbReference type="ARBA" id="ARBA00022723"/>
    </source>
</evidence>
<dbReference type="Pfam" id="PF01429">
    <property type="entry name" value="MBD"/>
    <property type="match status" value="1"/>
</dbReference>
<accession>A0A2Z6MMQ8</accession>
<dbReference type="PANTHER" id="PTHR12396:SF0">
    <property type="entry name" value="METHYL-CPG BINDING DOMAIN PROTEIN-LIKE, ISOFORM C"/>
    <property type="match status" value="1"/>
</dbReference>
<keyword evidence="6" id="KW-0238">DNA-binding</keyword>
<dbReference type="EMBL" id="DF973440">
    <property type="protein sequence ID" value="GAU30953.1"/>
    <property type="molecule type" value="Genomic_DNA"/>
</dbReference>
<gene>
    <name evidence="13" type="ORF">TSUD_144010</name>
</gene>
<evidence type="ECO:0000256" key="9">
    <source>
        <dbReference type="ARBA" id="ARBA00037139"/>
    </source>
</evidence>
<dbReference type="SMART" id="SM00391">
    <property type="entry name" value="MBD"/>
    <property type="match status" value="1"/>
</dbReference>
<sequence length="306" mass="34427">MHRGNFSLTPKKQVKDLTGSSFPNNQHRTLLDPICVSSSSDDESNLSNDDASKQLVLYDPVTNGDSTIQLSPDPLRCKPLPRPRSKPPSSAPRVLPAVGAFTVQCASCFKWRLIPTKEKYEEIREYILQEPFVCEKAREWRPDVSCDDPEDISQDGSRIWAIDKPSIAQPPDGWQRLLRIRGEGSSKFADIYYVAPSGKKLRSMVEVQKFLADHPEYLTDGVNLSRFSFQIPKPLQENYVRKRSHAKSAEPEQVSPLAWVGPEDGTNSNEGRLELPDPYMESHVSDPASHPAKKQATHRSLYKDAV</sequence>
<evidence type="ECO:0000259" key="12">
    <source>
        <dbReference type="PROSITE" id="PS51050"/>
    </source>
</evidence>
<comment type="subcellular location">
    <subcellularLocation>
        <location evidence="1">Nucleus</location>
    </subcellularLocation>
</comment>
<comment type="function">
    <text evidence="9">Probable transcriptional regulator.</text>
</comment>
<dbReference type="AlphaFoldDB" id="A0A2Z6MMQ8"/>
<feature type="domain" description="MBD" evidence="11">
    <location>
        <begin position="160"/>
        <end position="234"/>
    </location>
</feature>
<dbReference type="SUPFAM" id="SSF54171">
    <property type="entry name" value="DNA-binding domain"/>
    <property type="match status" value="1"/>
</dbReference>
<feature type="compositionally biased region" description="Polar residues" evidence="10">
    <location>
        <begin position="1"/>
        <end position="10"/>
    </location>
</feature>
<dbReference type="GO" id="GO:0008270">
    <property type="term" value="F:zinc ion binding"/>
    <property type="evidence" value="ECO:0007669"/>
    <property type="project" value="UniProtKB-KW"/>
</dbReference>
<keyword evidence="4" id="KW-0862">Zinc</keyword>
<dbReference type="Pfam" id="PF07496">
    <property type="entry name" value="zf-CW"/>
    <property type="match status" value="1"/>
</dbReference>
<keyword evidence="2" id="KW-0479">Metal-binding</keyword>
<organism evidence="13 14">
    <name type="scientific">Trifolium subterraneum</name>
    <name type="common">Subterranean clover</name>
    <dbReference type="NCBI Taxonomy" id="3900"/>
    <lineage>
        <taxon>Eukaryota</taxon>
        <taxon>Viridiplantae</taxon>
        <taxon>Streptophyta</taxon>
        <taxon>Embryophyta</taxon>
        <taxon>Tracheophyta</taxon>
        <taxon>Spermatophyta</taxon>
        <taxon>Magnoliopsida</taxon>
        <taxon>eudicotyledons</taxon>
        <taxon>Gunneridae</taxon>
        <taxon>Pentapetalae</taxon>
        <taxon>rosids</taxon>
        <taxon>fabids</taxon>
        <taxon>Fabales</taxon>
        <taxon>Fabaceae</taxon>
        <taxon>Papilionoideae</taxon>
        <taxon>50 kb inversion clade</taxon>
        <taxon>NPAAA clade</taxon>
        <taxon>Hologalegina</taxon>
        <taxon>IRL clade</taxon>
        <taxon>Trifolieae</taxon>
        <taxon>Trifolium</taxon>
    </lineage>
</organism>
<feature type="region of interest" description="Disordered" evidence="10">
    <location>
        <begin position="63"/>
        <end position="93"/>
    </location>
</feature>
<keyword evidence="3" id="KW-0863">Zinc-finger</keyword>
<proteinExistence type="predicted"/>
<dbReference type="InterPro" id="IPR001739">
    <property type="entry name" value="Methyl_CpG_DNA-bd"/>
</dbReference>
<feature type="domain" description="CW-type" evidence="12">
    <location>
        <begin position="95"/>
        <end position="154"/>
    </location>
</feature>
<feature type="compositionally biased region" description="Polar residues" evidence="10">
    <location>
        <begin position="18"/>
        <end position="28"/>
    </location>
</feature>
<dbReference type="Proteomes" id="UP000242715">
    <property type="component" value="Unassembled WGS sequence"/>
</dbReference>
<reference evidence="14" key="1">
    <citation type="journal article" date="2017" name="Front. Plant Sci.">
        <title>Climate Clever Clovers: New Paradigm to Reduce the Environmental Footprint of Ruminants by Breeding Low Methanogenic Forages Utilizing Haplotype Variation.</title>
        <authorList>
            <person name="Kaur P."/>
            <person name="Appels R."/>
            <person name="Bayer P.E."/>
            <person name="Keeble-Gagnere G."/>
            <person name="Wang J."/>
            <person name="Hirakawa H."/>
            <person name="Shirasawa K."/>
            <person name="Vercoe P."/>
            <person name="Stefanova K."/>
            <person name="Durmic Z."/>
            <person name="Nichols P."/>
            <person name="Revell C."/>
            <person name="Isobe S.N."/>
            <person name="Edwards D."/>
            <person name="Erskine W."/>
        </authorList>
    </citation>
    <scope>NUCLEOTIDE SEQUENCE [LARGE SCALE GENOMIC DNA]</scope>
    <source>
        <strain evidence="14">cv. Daliak</strain>
    </source>
</reference>
<evidence type="ECO:0000256" key="8">
    <source>
        <dbReference type="ARBA" id="ARBA00023242"/>
    </source>
</evidence>
<dbReference type="OrthoDB" id="10072024at2759"/>
<dbReference type="GO" id="GO:0000118">
    <property type="term" value="C:histone deacetylase complex"/>
    <property type="evidence" value="ECO:0007669"/>
    <property type="project" value="UniProtKB-ARBA"/>
</dbReference>
<keyword evidence="5" id="KW-0805">Transcription regulation</keyword>
<dbReference type="Gene3D" id="3.30.40.100">
    <property type="match status" value="1"/>
</dbReference>
<keyword evidence="7" id="KW-0804">Transcription</keyword>
<feature type="region of interest" description="Disordered" evidence="10">
    <location>
        <begin position="1"/>
        <end position="28"/>
    </location>
</feature>
<evidence type="ECO:0000256" key="10">
    <source>
        <dbReference type="SAM" id="MobiDB-lite"/>
    </source>
</evidence>
<evidence type="ECO:0000313" key="14">
    <source>
        <dbReference type="Proteomes" id="UP000242715"/>
    </source>
</evidence>
<keyword evidence="8" id="KW-0539">Nucleus</keyword>
<evidence type="ECO:0008006" key="15">
    <source>
        <dbReference type="Google" id="ProtNLM"/>
    </source>
</evidence>
<evidence type="ECO:0000256" key="5">
    <source>
        <dbReference type="ARBA" id="ARBA00023015"/>
    </source>
</evidence>
<dbReference type="FunFam" id="3.30.890.10:FF:000012">
    <property type="entry name" value="Methyl-CpG-binding domain-containing protein 1"/>
    <property type="match status" value="1"/>
</dbReference>